<dbReference type="Proteomes" id="UP000275652">
    <property type="component" value="Unassembled WGS sequence"/>
</dbReference>
<evidence type="ECO:0000313" key="3">
    <source>
        <dbReference type="Proteomes" id="UP000275652"/>
    </source>
</evidence>
<dbReference type="AlphaFoldDB" id="A0A9X8H3H3"/>
<feature type="compositionally biased region" description="Basic and acidic residues" evidence="1">
    <location>
        <begin position="102"/>
        <end position="112"/>
    </location>
</feature>
<gene>
    <name evidence="2" type="ORF">DYB28_004782</name>
</gene>
<protein>
    <recommendedName>
        <fullName evidence="4">Peptidase A2 domain-containing protein</fullName>
    </recommendedName>
</protein>
<organism evidence="2 3">
    <name type="scientific">Aphanomyces astaci</name>
    <name type="common">Crayfish plague agent</name>
    <dbReference type="NCBI Taxonomy" id="112090"/>
    <lineage>
        <taxon>Eukaryota</taxon>
        <taxon>Sar</taxon>
        <taxon>Stramenopiles</taxon>
        <taxon>Oomycota</taxon>
        <taxon>Saprolegniomycetes</taxon>
        <taxon>Saprolegniales</taxon>
        <taxon>Verrucalvaceae</taxon>
        <taxon>Aphanomyces</taxon>
    </lineage>
</organism>
<dbReference type="SUPFAM" id="SSF56672">
    <property type="entry name" value="DNA/RNA polymerases"/>
    <property type="match status" value="1"/>
</dbReference>
<evidence type="ECO:0000256" key="1">
    <source>
        <dbReference type="SAM" id="MobiDB-lite"/>
    </source>
</evidence>
<feature type="non-terminal residue" evidence="2">
    <location>
        <position position="1"/>
    </location>
</feature>
<accession>A0A9X8H3H3</accession>
<evidence type="ECO:0008006" key="4">
    <source>
        <dbReference type="Google" id="ProtNLM"/>
    </source>
</evidence>
<feature type="region of interest" description="Disordered" evidence="1">
    <location>
        <begin position="78"/>
        <end position="124"/>
    </location>
</feature>
<comment type="caution">
    <text evidence="2">The sequence shown here is derived from an EMBL/GenBank/DDBJ whole genome shotgun (WGS) entry which is preliminary data.</text>
</comment>
<sequence length="533" mass="59002">MQDELMRSFEQDHQEWVLHQEGKMVVEVMTKSIKPESLKTAVQKQLQLQRNKALKSDVFRYVNWLRTFAAGHQLYVGLDDESKPSPAAKPVEAPRGGKPQMPRRDSGREDAAKNNGRVGGKAETIVPNNAETSAKKGCLKCGDMTHRVARCPKTAPGEAETLLAAQRQKTERGVLLELLEYIARVDDVLLDSGSDVTVVTRGVMDALDSVKVGTVSHSVPHLAYPYGSDVKPVLMTRSIKFNCVTLDTTCGPLVLRGLKAWVDDAWTATELIVSRPVMELLGFSVEDLLFGARKKKEEWDVSSVPKNELSGMANVKRLMAEKLNPQELDPDDGMECATPEVYPKTSVEDEAERRHTKQGAVQATLAAKAAEAETRGLAPAEATRLHDLLAKHIDVFREDLGDEPPVMIEPLKVRIKPGSTPVKRGMLRYPPLHVEYMRSHVAALEANGMVYQNNRVTWAAAPKIVPKKEDGTLFRARSSFEFRCAFAVEAHEFVDFRCTGMSHELCGVRAHSESTSKSQKHCLTGVKCGKNTL</sequence>
<dbReference type="InterPro" id="IPR043502">
    <property type="entry name" value="DNA/RNA_pol_sf"/>
</dbReference>
<proteinExistence type="predicted"/>
<reference evidence="2 3" key="1">
    <citation type="journal article" date="2018" name="J. Invertebr. Pathol.">
        <title>New genotyping method for the causative agent of crayfish plague (Aphanomyces astaci) based on whole genome data.</title>
        <authorList>
            <person name="Minardi D."/>
            <person name="Studholme D.J."/>
            <person name="van der Giezen M."/>
            <person name="Pretto T."/>
            <person name="Oidtmann B."/>
        </authorList>
    </citation>
    <scope>NUCLEOTIDE SEQUENCE [LARGE SCALE GENOMIC DNA]</scope>
    <source>
        <strain evidence="2 3">KB13</strain>
    </source>
</reference>
<name>A0A9X8H3H3_APHAT</name>
<evidence type="ECO:0000313" key="2">
    <source>
        <dbReference type="EMBL" id="RLN99302.1"/>
    </source>
</evidence>
<dbReference type="EMBL" id="QUTI01051974">
    <property type="protein sequence ID" value="RLN99302.1"/>
    <property type="molecule type" value="Genomic_DNA"/>
</dbReference>